<dbReference type="eggNOG" id="COG0688">
    <property type="taxonomic scope" value="Bacteria"/>
</dbReference>
<keyword evidence="12" id="KW-0812">Transmembrane</keyword>
<feature type="site" description="Cleavage (non-hydrolytic); by autocatalysis" evidence="11">
    <location>
        <begin position="191"/>
        <end position="192"/>
    </location>
</feature>
<keyword evidence="5 11" id="KW-0472">Membrane</keyword>
<evidence type="ECO:0000256" key="3">
    <source>
        <dbReference type="ARBA" id="ARBA00022793"/>
    </source>
</evidence>
<feature type="modified residue" description="Pyruvic acid (Ser); by autocatalysis" evidence="11">
    <location>
        <position position="192"/>
    </location>
</feature>
<keyword evidence="6 11" id="KW-0865">Zymogen</keyword>
<evidence type="ECO:0000256" key="8">
    <source>
        <dbReference type="ARBA" id="ARBA00023239"/>
    </source>
</evidence>
<keyword evidence="12" id="KW-1133">Transmembrane helix</keyword>
<evidence type="ECO:0000256" key="4">
    <source>
        <dbReference type="ARBA" id="ARBA00023098"/>
    </source>
</evidence>
<dbReference type="STRING" id="596327.PORUE0001_0926"/>
<evidence type="ECO:0000256" key="12">
    <source>
        <dbReference type="SAM" id="Phobius"/>
    </source>
</evidence>
<dbReference type="NCBIfam" id="NF003678">
    <property type="entry name" value="PRK05305.1-2"/>
    <property type="match status" value="1"/>
</dbReference>
<proteinExistence type="inferred from homology"/>
<evidence type="ECO:0000256" key="11">
    <source>
        <dbReference type="HAMAP-Rule" id="MF_00664"/>
    </source>
</evidence>
<dbReference type="PANTHER" id="PTHR35809">
    <property type="entry name" value="ARCHAETIDYLSERINE DECARBOXYLASE PROENZYME-RELATED"/>
    <property type="match status" value="1"/>
</dbReference>
<reference evidence="13 14" key="1">
    <citation type="submission" date="2009-04" db="EMBL/GenBank/DDBJ databases">
        <authorList>
            <person name="Sebastian Y."/>
            <person name="Madupu R."/>
            <person name="Durkin A.S."/>
            <person name="Torralba M."/>
            <person name="Methe B."/>
            <person name="Sutton G.G."/>
            <person name="Strausberg R.L."/>
            <person name="Nelson K.E."/>
        </authorList>
    </citation>
    <scope>NUCLEOTIDE SEQUENCE [LARGE SCALE GENOMIC DNA]</scope>
    <source>
        <strain evidence="13 14">60-3</strain>
    </source>
</reference>
<protein>
    <recommendedName>
        <fullName evidence="11">Phosphatidylserine decarboxylase proenzyme</fullName>
        <ecNumber evidence="11">4.1.1.65</ecNumber>
    </recommendedName>
    <component>
        <recommendedName>
            <fullName evidence="11">Phosphatidylserine decarboxylase alpha chain</fullName>
        </recommendedName>
    </component>
    <component>
        <recommendedName>
            <fullName evidence="11">Phosphatidylserine decarboxylase beta chain</fullName>
        </recommendedName>
    </component>
</protein>
<feature type="chain" id="PRO_5023445281" description="Phosphatidylserine decarboxylase beta chain" evidence="11">
    <location>
        <begin position="1"/>
        <end position="191"/>
    </location>
</feature>
<accession>C2ME13</accession>
<comment type="PTM">
    <text evidence="11">Is synthesized initially as an inactive proenzyme. Formation of the active enzyme involves a self-maturation process in which the active site pyruvoyl group is generated from an internal serine residue via an autocatalytic post-translational modification. Two non-identical subunits are generated from the proenzyme in this reaction, and the pyruvate is formed at the N-terminus of the alpha chain, which is derived from the carboxyl end of the proenzyme. The post-translation cleavage follows an unusual pathway, termed non-hydrolytic serinolysis, in which the side chain hydroxyl group of the serine supplies its oxygen atom to form the C-terminus of the beta chain, while the remainder of the serine residue undergoes an oxidative deamination to produce ammonia and the pyruvoyl prosthetic group on the alpha chain.</text>
</comment>
<comment type="cofactor">
    <cofactor evidence="11">
        <name>pyruvate</name>
        <dbReference type="ChEBI" id="CHEBI:15361"/>
    </cofactor>
    <text evidence="11">Binds 1 pyruvoyl group covalently per subunit.</text>
</comment>
<dbReference type="PROSITE" id="PS51257">
    <property type="entry name" value="PROKAR_LIPOPROTEIN"/>
    <property type="match status" value="1"/>
</dbReference>
<dbReference type="Proteomes" id="UP000003303">
    <property type="component" value="Unassembled WGS sequence"/>
</dbReference>
<evidence type="ECO:0000256" key="2">
    <source>
        <dbReference type="ARBA" id="ARBA00022516"/>
    </source>
</evidence>
<keyword evidence="2 11" id="KW-0444">Lipid biosynthesis</keyword>
<dbReference type="EC" id="4.1.1.65" evidence="11"/>
<keyword evidence="8 11" id="KW-0456">Lyase</keyword>
<dbReference type="UniPathway" id="UPA00558">
    <property type="reaction ID" value="UER00616"/>
</dbReference>
<dbReference type="GO" id="GO:0004609">
    <property type="term" value="F:phosphatidylserine decarboxylase activity"/>
    <property type="evidence" value="ECO:0007669"/>
    <property type="project" value="UniProtKB-UniRule"/>
</dbReference>
<feature type="transmembrane region" description="Helical" evidence="12">
    <location>
        <begin position="12"/>
        <end position="31"/>
    </location>
</feature>
<keyword evidence="1 11" id="KW-1003">Cell membrane</keyword>
<dbReference type="EMBL" id="ACLR01000221">
    <property type="protein sequence ID" value="EEK16033.1"/>
    <property type="molecule type" value="Genomic_DNA"/>
</dbReference>
<feature type="active site" description="Schiff-base intermediate with substrate; via pyruvic acid" evidence="11">
    <location>
        <position position="192"/>
    </location>
</feature>
<feature type="chain" id="PRO_5023445280" description="Phosphatidylserine decarboxylase alpha chain" evidence="11">
    <location>
        <begin position="192"/>
        <end position="224"/>
    </location>
</feature>
<evidence type="ECO:0000256" key="9">
    <source>
        <dbReference type="ARBA" id="ARBA00023264"/>
    </source>
</evidence>
<evidence type="ECO:0000313" key="14">
    <source>
        <dbReference type="Proteomes" id="UP000003303"/>
    </source>
</evidence>
<dbReference type="InterPro" id="IPR003817">
    <property type="entry name" value="PS_Dcarbxylase"/>
</dbReference>
<sequence length="224" mass="24900">MKKVRLHREGVGLLVSFFLILTLACWATFVFVPFKGVFILTLLVSLTVMGLALNFFRFPRRSNSEAANRRLIVAPADGKVVVMEEVEEPELLGRRCLKLSIFMSLYNVHANWVACNGTITHVEHQSGAYYKAFLPKSSVLNERSAVIIRTDGGHEVLERQIAGAVARRIVTYPKVGDEVTVEDFLGFIKFGSRIDLYLPLGTEIAIKIGDEVVGGETTLGYLPQ</sequence>
<name>C2ME13_9PORP</name>
<keyword evidence="3 11" id="KW-0210">Decarboxylase</keyword>
<feature type="transmembrane region" description="Helical" evidence="12">
    <location>
        <begin position="37"/>
        <end position="56"/>
    </location>
</feature>
<evidence type="ECO:0000256" key="5">
    <source>
        <dbReference type="ARBA" id="ARBA00023136"/>
    </source>
</evidence>
<comment type="subunit">
    <text evidence="11">Heterodimer of a large membrane-associated beta subunit and a small pyruvoyl-containing alpha subunit.</text>
</comment>
<dbReference type="OrthoDB" id="9790893at2"/>
<keyword evidence="7 11" id="KW-0594">Phospholipid biosynthesis</keyword>
<dbReference type="InterPro" id="IPR033175">
    <property type="entry name" value="PSD-A"/>
</dbReference>
<comment type="subcellular location">
    <subcellularLocation>
        <location evidence="11">Cell membrane</location>
        <topology evidence="11">Peripheral membrane protein</topology>
    </subcellularLocation>
</comment>
<comment type="pathway">
    <text evidence="11">Phospholipid metabolism; phosphatidylethanolamine biosynthesis; phosphatidylethanolamine from CDP-diacylglycerol: step 2/2.</text>
</comment>
<evidence type="ECO:0000256" key="7">
    <source>
        <dbReference type="ARBA" id="ARBA00023209"/>
    </source>
</evidence>
<dbReference type="GO" id="GO:0006646">
    <property type="term" value="P:phosphatidylethanolamine biosynthetic process"/>
    <property type="evidence" value="ECO:0007669"/>
    <property type="project" value="UniProtKB-UniRule"/>
</dbReference>
<keyword evidence="9 11" id="KW-1208">Phospholipid metabolism</keyword>
<evidence type="ECO:0000256" key="6">
    <source>
        <dbReference type="ARBA" id="ARBA00023145"/>
    </source>
</evidence>
<dbReference type="GO" id="GO:0005886">
    <property type="term" value="C:plasma membrane"/>
    <property type="evidence" value="ECO:0007669"/>
    <property type="project" value="UniProtKB-SubCell"/>
</dbReference>
<keyword evidence="10 11" id="KW-0670">Pyruvate</keyword>
<comment type="similarity">
    <text evidence="11">Belongs to the phosphatidylserine decarboxylase family. PSD-A subfamily.</text>
</comment>
<dbReference type="AlphaFoldDB" id="C2ME13"/>
<comment type="function">
    <text evidence="11">Catalyzes the formation of phosphatidylethanolamine (PtdEtn) from phosphatidylserine (PtdSer).</text>
</comment>
<evidence type="ECO:0000256" key="10">
    <source>
        <dbReference type="ARBA" id="ARBA00023317"/>
    </source>
</evidence>
<evidence type="ECO:0000313" key="13">
    <source>
        <dbReference type="EMBL" id="EEK16033.1"/>
    </source>
</evidence>
<organism evidence="13 14">
    <name type="scientific">Porphyromonas uenonis 60-3</name>
    <dbReference type="NCBI Taxonomy" id="596327"/>
    <lineage>
        <taxon>Bacteria</taxon>
        <taxon>Pseudomonadati</taxon>
        <taxon>Bacteroidota</taxon>
        <taxon>Bacteroidia</taxon>
        <taxon>Bacteroidales</taxon>
        <taxon>Porphyromonadaceae</taxon>
        <taxon>Porphyromonas</taxon>
    </lineage>
</organism>
<dbReference type="RefSeq" id="WP_007366099.1">
    <property type="nucleotide sequence ID" value="NZ_ACLR01000221.1"/>
</dbReference>
<keyword evidence="4 11" id="KW-0443">Lipid metabolism</keyword>
<dbReference type="HAMAP" id="MF_00664">
    <property type="entry name" value="PS_decarb_PSD_A"/>
    <property type="match status" value="1"/>
</dbReference>
<evidence type="ECO:0000256" key="1">
    <source>
        <dbReference type="ARBA" id="ARBA00022475"/>
    </source>
</evidence>
<dbReference type="Pfam" id="PF02666">
    <property type="entry name" value="PS_Dcarbxylase"/>
    <property type="match status" value="1"/>
</dbReference>
<comment type="catalytic activity">
    <reaction evidence="11">
        <text>a 1,2-diacyl-sn-glycero-3-phospho-L-serine + H(+) = a 1,2-diacyl-sn-glycero-3-phosphoethanolamine + CO2</text>
        <dbReference type="Rhea" id="RHEA:20828"/>
        <dbReference type="ChEBI" id="CHEBI:15378"/>
        <dbReference type="ChEBI" id="CHEBI:16526"/>
        <dbReference type="ChEBI" id="CHEBI:57262"/>
        <dbReference type="ChEBI" id="CHEBI:64612"/>
        <dbReference type="EC" id="4.1.1.65"/>
    </reaction>
</comment>
<gene>
    <name evidence="11 13" type="primary">psd</name>
    <name evidence="13" type="ORF">PORUE0001_0926</name>
</gene>
<dbReference type="PANTHER" id="PTHR35809:SF1">
    <property type="entry name" value="ARCHAETIDYLSERINE DECARBOXYLASE PROENZYME-RELATED"/>
    <property type="match status" value="1"/>
</dbReference>
<keyword evidence="14" id="KW-1185">Reference proteome</keyword>
<comment type="caution">
    <text evidence="13">The sequence shown here is derived from an EMBL/GenBank/DDBJ whole genome shotgun (WGS) entry which is preliminary data.</text>
</comment>